<feature type="non-terminal residue" evidence="5">
    <location>
        <position position="179"/>
    </location>
</feature>
<evidence type="ECO:0000256" key="3">
    <source>
        <dbReference type="ARBA" id="ARBA00022806"/>
    </source>
</evidence>
<dbReference type="PANTHER" id="PTHR43788">
    <property type="entry name" value="DNA2/NAM7 HELICASE FAMILY MEMBER"/>
    <property type="match status" value="1"/>
</dbReference>
<dbReference type="InterPro" id="IPR027417">
    <property type="entry name" value="P-loop_NTPase"/>
</dbReference>
<evidence type="ECO:0000256" key="2">
    <source>
        <dbReference type="ARBA" id="ARBA00022801"/>
    </source>
</evidence>
<keyword evidence="4" id="KW-0067">ATP-binding</keyword>
<gene>
    <name evidence="5" type="ORF">CGOC_LOCUS6001</name>
</gene>
<dbReference type="EMBL" id="UYRV01018880">
    <property type="protein sequence ID" value="VDK65272.1"/>
    <property type="molecule type" value="Genomic_DNA"/>
</dbReference>
<evidence type="ECO:0000313" key="6">
    <source>
        <dbReference type="Proteomes" id="UP000271889"/>
    </source>
</evidence>
<dbReference type="PANTHER" id="PTHR43788:SF16">
    <property type="entry name" value="HELICASE WITH ZINC FINGER 2"/>
    <property type="match status" value="1"/>
</dbReference>
<evidence type="ECO:0000256" key="1">
    <source>
        <dbReference type="ARBA" id="ARBA00022741"/>
    </source>
</evidence>
<dbReference type="GO" id="GO:0005524">
    <property type="term" value="F:ATP binding"/>
    <property type="evidence" value="ECO:0007669"/>
    <property type="project" value="UniProtKB-KW"/>
</dbReference>
<accession>A0A3P6RP68</accession>
<dbReference type="Proteomes" id="UP000271889">
    <property type="component" value="Unassembled WGS sequence"/>
</dbReference>
<protein>
    <recommendedName>
        <fullName evidence="7">DNA2/NAM7 helicase helicase domain-containing protein</fullName>
    </recommendedName>
</protein>
<evidence type="ECO:0008006" key="7">
    <source>
        <dbReference type="Google" id="ProtNLM"/>
    </source>
</evidence>
<name>A0A3P6RP68_CYLGO</name>
<dbReference type="InterPro" id="IPR050534">
    <property type="entry name" value="Coronavir_polyprotein_1ab"/>
</dbReference>
<dbReference type="OrthoDB" id="5863679at2759"/>
<keyword evidence="2" id="KW-0378">Hydrolase</keyword>
<dbReference type="GO" id="GO:0043139">
    <property type="term" value="F:5'-3' DNA helicase activity"/>
    <property type="evidence" value="ECO:0007669"/>
    <property type="project" value="TreeGrafter"/>
</dbReference>
<dbReference type="GO" id="GO:0016787">
    <property type="term" value="F:hydrolase activity"/>
    <property type="evidence" value="ECO:0007669"/>
    <property type="project" value="UniProtKB-KW"/>
</dbReference>
<keyword evidence="1" id="KW-0547">Nucleotide-binding</keyword>
<keyword evidence="3" id="KW-0347">Helicase</keyword>
<dbReference type="Gene3D" id="3.40.50.300">
    <property type="entry name" value="P-loop containing nucleotide triphosphate hydrolases"/>
    <property type="match status" value="1"/>
</dbReference>
<evidence type="ECO:0000313" key="5">
    <source>
        <dbReference type="EMBL" id="VDK65272.1"/>
    </source>
</evidence>
<evidence type="ECO:0000256" key="4">
    <source>
        <dbReference type="ARBA" id="ARBA00022840"/>
    </source>
</evidence>
<reference evidence="5 6" key="1">
    <citation type="submission" date="2018-11" db="EMBL/GenBank/DDBJ databases">
        <authorList>
            <consortium name="Pathogen Informatics"/>
        </authorList>
    </citation>
    <scope>NUCLEOTIDE SEQUENCE [LARGE SCALE GENOMIC DNA]</scope>
</reference>
<proteinExistence type="predicted"/>
<sequence length="179" mass="19904">MASIHLYPDRPRIYRCSIKGKDVEISPDQCKALELGLGYYPIAAIYGPSGTGKTLVGALIAAGSAERGDTVVVTADNNYAVAQITETILSIDGIQNLGIVRYVSDTAATENNASTQVDLDSVLENLGDIYFDQLSAWELEMCRKFKQERMILKEYLQDPDRGLFMAEQEKEDYMISEEY</sequence>
<organism evidence="5 6">
    <name type="scientific">Cylicostephanus goldi</name>
    <name type="common">Nematode worm</name>
    <dbReference type="NCBI Taxonomy" id="71465"/>
    <lineage>
        <taxon>Eukaryota</taxon>
        <taxon>Metazoa</taxon>
        <taxon>Ecdysozoa</taxon>
        <taxon>Nematoda</taxon>
        <taxon>Chromadorea</taxon>
        <taxon>Rhabditida</taxon>
        <taxon>Rhabditina</taxon>
        <taxon>Rhabditomorpha</taxon>
        <taxon>Strongyloidea</taxon>
        <taxon>Strongylidae</taxon>
        <taxon>Cylicostephanus</taxon>
    </lineage>
</organism>
<dbReference type="AlphaFoldDB" id="A0A3P6RP68"/>
<dbReference type="SUPFAM" id="SSF52540">
    <property type="entry name" value="P-loop containing nucleoside triphosphate hydrolases"/>
    <property type="match status" value="1"/>
</dbReference>
<keyword evidence="6" id="KW-1185">Reference proteome</keyword>